<comment type="caution">
    <text evidence="2">The sequence shown here is derived from an EMBL/GenBank/DDBJ whole genome shotgun (WGS) entry which is preliminary data.</text>
</comment>
<proteinExistence type="predicted"/>
<accession>A0A3R7NY05</accession>
<feature type="compositionally biased region" description="Low complexity" evidence="1">
    <location>
        <begin position="282"/>
        <end position="301"/>
    </location>
</feature>
<reference evidence="2 3" key="1">
    <citation type="journal article" date="2018" name="BMC Genomics">
        <title>Genomic comparison of Trypanosoma conorhini and Trypanosoma rangeli to Trypanosoma cruzi strains of high and low virulence.</title>
        <authorList>
            <person name="Bradwell K.R."/>
            <person name="Koparde V.N."/>
            <person name="Matveyev A.V."/>
            <person name="Serrano M.G."/>
            <person name="Alves J.M."/>
            <person name="Parikh H."/>
            <person name="Huang B."/>
            <person name="Lee V."/>
            <person name="Espinosa-Alvarez O."/>
            <person name="Ortiz P.A."/>
            <person name="Costa-Martins A.G."/>
            <person name="Teixeira M.M."/>
            <person name="Buck G.A."/>
        </authorList>
    </citation>
    <scope>NUCLEOTIDE SEQUENCE [LARGE SCALE GENOMIC DNA]</scope>
    <source>
        <strain evidence="2 3">025E</strain>
    </source>
</reference>
<feature type="region of interest" description="Disordered" evidence="1">
    <location>
        <begin position="267"/>
        <end position="351"/>
    </location>
</feature>
<keyword evidence="3" id="KW-1185">Reference proteome</keyword>
<evidence type="ECO:0000256" key="1">
    <source>
        <dbReference type="SAM" id="MobiDB-lite"/>
    </source>
</evidence>
<evidence type="ECO:0000313" key="3">
    <source>
        <dbReference type="Proteomes" id="UP000284403"/>
    </source>
</evidence>
<protein>
    <submittedName>
        <fullName evidence="2">Uncharacterized protein</fullName>
    </submittedName>
</protein>
<sequence>VGTTPEAVEPLEAALREEGEGEPVDMVQRLQRSLVPRGGQDAMAEAAALSEDAAPAAGIAKQREHEVGTAPEAVEPLEAALSEDAAPAAGIAKQREHEVGTAPEAVEPLEAALSEDAAPEAGIAKQREHEVGTAPEAVEPLYSALDEEPREEVGAAAVAERHLGVEGEEELLGMYDSTLKDVKKTRRRRKGANLMGAATSFASIPEEEVVYVADTDEALPGKPLYASVVQDATVQTGACAVLEKHEVGAVPDAIEPLEAALSEDAAPAAGIAKQREHEVGTAPEAVEPLEAALSEDAAPAAGIAKQREHEVGTTPEAVEPLEAALREEGEGEPVDMVQRLQRSLVPRGGQD</sequence>
<dbReference type="Proteomes" id="UP000284403">
    <property type="component" value="Unassembled WGS sequence"/>
</dbReference>
<dbReference type="GeneID" id="40315871"/>
<dbReference type="RefSeq" id="XP_029230786.1">
    <property type="nucleotide sequence ID" value="XM_029369189.1"/>
</dbReference>
<feature type="non-terminal residue" evidence="2">
    <location>
        <position position="1"/>
    </location>
</feature>
<name>A0A3R7NY05_9TRYP</name>
<gene>
    <name evidence="2" type="ORF">Tco025E_02260</name>
</gene>
<feature type="non-terminal residue" evidence="2">
    <location>
        <position position="351"/>
    </location>
</feature>
<feature type="region of interest" description="Disordered" evidence="1">
    <location>
        <begin position="1"/>
        <end position="23"/>
    </location>
</feature>
<dbReference type="EMBL" id="MKKU01000083">
    <property type="protein sequence ID" value="RNF25580.1"/>
    <property type="molecule type" value="Genomic_DNA"/>
</dbReference>
<evidence type="ECO:0000313" key="2">
    <source>
        <dbReference type="EMBL" id="RNF25580.1"/>
    </source>
</evidence>
<dbReference type="AlphaFoldDB" id="A0A3R7NY05"/>
<organism evidence="2 3">
    <name type="scientific">Trypanosoma conorhini</name>
    <dbReference type="NCBI Taxonomy" id="83891"/>
    <lineage>
        <taxon>Eukaryota</taxon>
        <taxon>Discoba</taxon>
        <taxon>Euglenozoa</taxon>
        <taxon>Kinetoplastea</taxon>
        <taxon>Metakinetoplastina</taxon>
        <taxon>Trypanosomatida</taxon>
        <taxon>Trypanosomatidae</taxon>
        <taxon>Trypanosoma</taxon>
    </lineage>
</organism>